<reference evidence="1 2" key="1">
    <citation type="submission" date="2015-02" db="EMBL/GenBank/DDBJ databases">
        <title>Draft genome sequences of ten Microbacterium spp. with emphasis on heavy metal contaminated environments.</title>
        <authorList>
            <person name="Corretto E."/>
        </authorList>
    </citation>
    <scope>NUCLEOTIDE SEQUENCE [LARGE SCALE GENOMIC DNA]</scope>
    <source>
        <strain evidence="1 2">DSM 23848</strain>
    </source>
</reference>
<name>A0A0F0KVD1_9MICO</name>
<dbReference type="AlphaFoldDB" id="A0A0F0KVD1"/>
<dbReference type="EMBL" id="JYIT01000072">
    <property type="protein sequence ID" value="KJL24867.1"/>
    <property type="molecule type" value="Genomic_DNA"/>
</dbReference>
<dbReference type="Proteomes" id="UP000033448">
    <property type="component" value="Unassembled WGS sequence"/>
</dbReference>
<protein>
    <submittedName>
        <fullName evidence="1">Uncharacterized protein</fullName>
    </submittedName>
</protein>
<evidence type="ECO:0000313" key="2">
    <source>
        <dbReference type="Proteomes" id="UP000033448"/>
    </source>
</evidence>
<dbReference type="PATRIC" id="fig|582680.7.peg.1628"/>
<accession>A0A0F0KVD1</accession>
<sequence>MSPTLPTSQPLPSVDPAFDLAGLLDELDARVRPALLSAAFEGLLDDRDDAFAMVRSFLLEEEGRSREPIEIGSRSRYGASRVK</sequence>
<comment type="caution">
    <text evidence="1">The sequence shown here is derived from an EMBL/GenBank/DDBJ whole genome shotgun (WGS) entry which is preliminary data.</text>
</comment>
<organism evidence="1 2">
    <name type="scientific">Microbacterium azadirachtae</name>
    <dbReference type="NCBI Taxonomy" id="582680"/>
    <lineage>
        <taxon>Bacteria</taxon>
        <taxon>Bacillati</taxon>
        <taxon>Actinomycetota</taxon>
        <taxon>Actinomycetes</taxon>
        <taxon>Micrococcales</taxon>
        <taxon>Microbacteriaceae</taxon>
        <taxon>Microbacterium</taxon>
    </lineage>
</organism>
<evidence type="ECO:0000313" key="1">
    <source>
        <dbReference type="EMBL" id="KJL24867.1"/>
    </source>
</evidence>
<proteinExistence type="predicted"/>
<gene>
    <name evidence="1" type="ORF">RL72_01590</name>
</gene>
<keyword evidence="2" id="KW-1185">Reference proteome</keyword>